<name>A0A6J8CPI6_MYTCO</name>
<dbReference type="InterPro" id="IPR021668">
    <property type="entry name" value="TAN"/>
</dbReference>
<organism evidence="2 3">
    <name type="scientific">Mytilus coruscus</name>
    <name type="common">Sea mussel</name>
    <dbReference type="NCBI Taxonomy" id="42192"/>
    <lineage>
        <taxon>Eukaryota</taxon>
        <taxon>Metazoa</taxon>
        <taxon>Spiralia</taxon>
        <taxon>Lophotrochozoa</taxon>
        <taxon>Mollusca</taxon>
        <taxon>Bivalvia</taxon>
        <taxon>Autobranchia</taxon>
        <taxon>Pteriomorphia</taxon>
        <taxon>Mytilida</taxon>
        <taxon>Mytiloidea</taxon>
        <taxon>Mytilidae</taxon>
        <taxon>Mytilinae</taxon>
        <taxon>Mytilus</taxon>
    </lineage>
</organism>
<evidence type="ECO:0000313" key="2">
    <source>
        <dbReference type="EMBL" id="CAC5396810.1"/>
    </source>
</evidence>
<dbReference type="InterPro" id="IPR038980">
    <property type="entry name" value="ATM_plant"/>
</dbReference>
<sequence length="445" mass="51165">MDSLSDVISCCRGLLLDKVTERKKSAEKFRQLLSKSTVIKALDRYTDSKNAGSFDEQLTWDYVFKSVGKYVLIETQHLQKSKEQPSAATLTRKEKAKKEVSDLVKFVIRQADKRGPRLKCSSLLNHIDEILQDEYMCQAYGLDYSNVLLKNVLSVRKYWTEISSTTWHNLIGICVKMYTSQEYGIDKTLLSRVISTLISGATVQCDLRPKRLLNFSLKFSKYQVKFERRQEKTLIVIENLLCALNIFIKHIATNSRTQICKLGETVFVNMLYLWDNRPTPLLKNELIEFLSIQMHAHHPGGCKRDAVGAFAVDWDIWMSHLRKLYEVMYGDFKQLGGRKRFSGGFREASLPPNYVDLAAEVCNQLFQSSEHAIEVTQISETDTEDRHGAKKRRLESGWTSIRDIITSQGQTVQLTPWDIITSQGQTVQLHHGKLTDTEDRHRDIN</sequence>
<dbReference type="PANTHER" id="PTHR37079">
    <property type="entry name" value="SERINE/THREONINE-PROTEIN KINASE ATM"/>
    <property type="match status" value="1"/>
</dbReference>
<dbReference type="OrthoDB" id="6143346at2759"/>
<accession>A0A6J8CPI6</accession>
<dbReference type="GO" id="GO:0004674">
    <property type="term" value="F:protein serine/threonine kinase activity"/>
    <property type="evidence" value="ECO:0007669"/>
    <property type="project" value="UniProtKB-EC"/>
</dbReference>
<dbReference type="PANTHER" id="PTHR37079:SF4">
    <property type="entry name" value="SERINE_THREONINE-PROTEIN KINASE ATM"/>
    <property type="match status" value="1"/>
</dbReference>
<evidence type="ECO:0000313" key="3">
    <source>
        <dbReference type="Proteomes" id="UP000507470"/>
    </source>
</evidence>
<dbReference type="SMART" id="SM01342">
    <property type="entry name" value="TAN"/>
    <property type="match status" value="1"/>
</dbReference>
<dbReference type="GO" id="GO:0006974">
    <property type="term" value="P:DNA damage response"/>
    <property type="evidence" value="ECO:0007669"/>
    <property type="project" value="InterPro"/>
</dbReference>
<keyword evidence="2" id="KW-0808">Transferase</keyword>
<feature type="domain" description="Telomere-length maintenance and DNA damage repair" evidence="1">
    <location>
        <begin position="1"/>
        <end position="169"/>
    </location>
</feature>
<gene>
    <name evidence="2" type="ORF">MCOR_31323</name>
</gene>
<proteinExistence type="predicted"/>
<dbReference type="Pfam" id="PF11640">
    <property type="entry name" value="TAN"/>
    <property type="match status" value="1"/>
</dbReference>
<evidence type="ECO:0000259" key="1">
    <source>
        <dbReference type="SMART" id="SM01342"/>
    </source>
</evidence>
<dbReference type="Proteomes" id="UP000507470">
    <property type="component" value="Unassembled WGS sequence"/>
</dbReference>
<dbReference type="AlphaFoldDB" id="A0A6J8CPI6"/>
<protein>
    <submittedName>
        <fullName evidence="2">ATM</fullName>
        <ecNumber evidence="2">2.7.11.1</ecNumber>
    </submittedName>
</protein>
<reference evidence="2 3" key="1">
    <citation type="submission" date="2020-06" db="EMBL/GenBank/DDBJ databases">
        <authorList>
            <person name="Li R."/>
            <person name="Bekaert M."/>
        </authorList>
    </citation>
    <scope>NUCLEOTIDE SEQUENCE [LARGE SCALE GENOMIC DNA]</scope>
    <source>
        <strain evidence="3">wild</strain>
    </source>
</reference>
<dbReference type="EC" id="2.7.11.1" evidence="2"/>
<keyword evidence="3" id="KW-1185">Reference proteome</keyword>
<dbReference type="EMBL" id="CACVKT020005661">
    <property type="protein sequence ID" value="CAC5396810.1"/>
    <property type="molecule type" value="Genomic_DNA"/>
</dbReference>